<evidence type="ECO:0000313" key="3">
    <source>
        <dbReference type="Proteomes" id="UP000236286"/>
    </source>
</evidence>
<dbReference type="RefSeq" id="WP_102844492.1">
    <property type="nucleotide sequence ID" value="NZ_PDZR01000018.1"/>
</dbReference>
<dbReference type="EMBL" id="PDZR01000018">
    <property type="protein sequence ID" value="PNG25223.1"/>
    <property type="molecule type" value="Genomic_DNA"/>
</dbReference>
<evidence type="ECO:0000313" key="2">
    <source>
        <dbReference type="EMBL" id="PNG25223.1"/>
    </source>
</evidence>
<keyword evidence="1" id="KW-1133">Transmembrane helix</keyword>
<dbReference type="OrthoDB" id="9806874at2"/>
<reference evidence="2 3" key="1">
    <citation type="submission" date="2017-10" db="EMBL/GenBank/DDBJ databases">
        <title>Genome announcement of Methylocella silvestris TVC from permafrost.</title>
        <authorList>
            <person name="Wang J."/>
            <person name="Geng K."/>
            <person name="Ul-Haque F."/>
            <person name="Crombie A.T."/>
            <person name="Street L.E."/>
            <person name="Wookey P.A."/>
            <person name="Murrell J.C."/>
            <person name="Pratscher J."/>
        </authorList>
    </citation>
    <scope>NUCLEOTIDE SEQUENCE [LARGE SCALE GENOMIC DNA]</scope>
    <source>
        <strain evidence="2 3">TVC</strain>
    </source>
</reference>
<accession>A0A2J7TEN2</accession>
<keyword evidence="1" id="KW-0472">Membrane</keyword>
<gene>
    <name evidence="2" type="ORF">CR492_14725</name>
</gene>
<dbReference type="PANTHER" id="PTHR31881">
    <property type="match status" value="1"/>
</dbReference>
<dbReference type="Proteomes" id="UP000236286">
    <property type="component" value="Unassembled WGS sequence"/>
</dbReference>
<organism evidence="2 3">
    <name type="scientific">Methylocella silvestris</name>
    <dbReference type="NCBI Taxonomy" id="199596"/>
    <lineage>
        <taxon>Bacteria</taxon>
        <taxon>Pseudomonadati</taxon>
        <taxon>Pseudomonadota</taxon>
        <taxon>Alphaproteobacteria</taxon>
        <taxon>Hyphomicrobiales</taxon>
        <taxon>Beijerinckiaceae</taxon>
        <taxon>Methylocella</taxon>
    </lineage>
</organism>
<proteinExistence type="predicted"/>
<evidence type="ECO:0008006" key="4">
    <source>
        <dbReference type="Google" id="ProtNLM"/>
    </source>
</evidence>
<feature type="transmembrane region" description="Helical" evidence="1">
    <location>
        <begin position="184"/>
        <end position="212"/>
    </location>
</feature>
<sequence length="229" mass="25257">MPGLSAADIAGVVFFIGVWILYRFVNERGFGDQTSLSVLMNQHRMAWMRAMASRDTRIADASIMSSLQNGAAFFASTSLLLLGGAAASMRAADDVLKVVGDLPLGLVVTRATWELKVLGLALIFGYSFFKFAWAYRLFIYAAILLGATPGPEEPDARAREVAQKRAGFMTIDAGLHFAKGLRSFYFAFAYIGWFVSPYVLMATTTGIFIIVMRRQFFSAARRSLTREDV</sequence>
<dbReference type="AlphaFoldDB" id="A0A2J7TEN2"/>
<feature type="transmembrane region" description="Helical" evidence="1">
    <location>
        <begin position="6"/>
        <end position="25"/>
    </location>
</feature>
<name>A0A2J7TEN2_METSI</name>
<dbReference type="Pfam" id="PF04654">
    <property type="entry name" value="DUF599"/>
    <property type="match status" value="1"/>
</dbReference>
<evidence type="ECO:0000256" key="1">
    <source>
        <dbReference type="SAM" id="Phobius"/>
    </source>
</evidence>
<dbReference type="PANTHER" id="PTHR31881:SF6">
    <property type="entry name" value="OS09G0494600 PROTEIN"/>
    <property type="match status" value="1"/>
</dbReference>
<keyword evidence="1" id="KW-0812">Transmembrane</keyword>
<dbReference type="InterPro" id="IPR006747">
    <property type="entry name" value="DUF599"/>
</dbReference>
<protein>
    <recommendedName>
        <fullName evidence="4">DUF599 domain-containing protein</fullName>
    </recommendedName>
</protein>
<comment type="caution">
    <text evidence="2">The sequence shown here is derived from an EMBL/GenBank/DDBJ whole genome shotgun (WGS) entry which is preliminary data.</text>
</comment>